<dbReference type="EMBL" id="CM031817">
    <property type="protein sequence ID" value="KAG6641562.1"/>
    <property type="molecule type" value="Genomic_DNA"/>
</dbReference>
<proteinExistence type="predicted"/>
<dbReference type="AlphaFoldDB" id="A0A8T1PKH3"/>
<reference evidence="1" key="1">
    <citation type="submission" date="2020-12" db="EMBL/GenBank/DDBJ databases">
        <title>WGS assembly of Carya illinoinensis cv. Pawnee.</title>
        <authorList>
            <person name="Platts A."/>
            <person name="Shu S."/>
            <person name="Wright S."/>
            <person name="Barry K."/>
            <person name="Edger P."/>
            <person name="Pires J.C."/>
            <person name="Schmutz J."/>
        </authorList>
    </citation>
    <scope>NUCLEOTIDE SEQUENCE</scope>
    <source>
        <tissue evidence="1">Leaf</tissue>
    </source>
</reference>
<evidence type="ECO:0000313" key="2">
    <source>
        <dbReference type="Proteomes" id="UP000811609"/>
    </source>
</evidence>
<name>A0A8T1PKH3_CARIL</name>
<comment type="caution">
    <text evidence="1">The sequence shown here is derived from an EMBL/GenBank/DDBJ whole genome shotgun (WGS) entry which is preliminary data.</text>
</comment>
<evidence type="ECO:0000313" key="1">
    <source>
        <dbReference type="EMBL" id="KAG6641562.1"/>
    </source>
</evidence>
<protein>
    <submittedName>
        <fullName evidence="1">Uncharacterized protein</fullName>
    </submittedName>
</protein>
<gene>
    <name evidence="1" type="ORF">CIPAW_09G082400</name>
</gene>
<dbReference type="Proteomes" id="UP000811609">
    <property type="component" value="Chromosome 9"/>
</dbReference>
<organism evidence="1 2">
    <name type="scientific">Carya illinoinensis</name>
    <name type="common">Pecan</name>
    <dbReference type="NCBI Taxonomy" id="32201"/>
    <lineage>
        <taxon>Eukaryota</taxon>
        <taxon>Viridiplantae</taxon>
        <taxon>Streptophyta</taxon>
        <taxon>Embryophyta</taxon>
        <taxon>Tracheophyta</taxon>
        <taxon>Spermatophyta</taxon>
        <taxon>Magnoliopsida</taxon>
        <taxon>eudicotyledons</taxon>
        <taxon>Gunneridae</taxon>
        <taxon>Pentapetalae</taxon>
        <taxon>rosids</taxon>
        <taxon>fabids</taxon>
        <taxon>Fagales</taxon>
        <taxon>Juglandaceae</taxon>
        <taxon>Carya</taxon>
    </lineage>
</organism>
<sequence length="32" mass="3652">MISSSYQKLKYFAQIPTPSSSTTVVAYHLQFK</sequence>
<keyword evidence="2" id="KW-1185">Reference proteome</keyword>
<accession>A0A8T1PKH3</accession>